<dbReference type="Proteomes" id="UP000460272">
    <property type="component" value="Unassembled WGS sequence"/>
</dbReference>
<protein>
    <recommendedName>
        <fullName evidence="4">Plasmid mobilization relaxosome protein MobC</fullName>
    </recommendedName>
</protein>
<dbReference type="Pfam" id="PF21983">
    <property type="entry name" value="NikA-like"/>
    <property type="match status" value="1"/>
</dbReference>
<dbReference type="EMBL" id="RPFW01000005">
    <property type="protein sequence ID" value="TVZ02116.1"/>
    <property type="molecule type" value="Genomic_DNA"/>
</dbReference>
<dbReference type="AlphaFoldDB" id="A0A6P2BV53"/>
<name>A0A6P2BV53_9ACTN</name>
<dbReference type="InterPro" id="IPR053842">
    <property type="entry name" value="NikA-like"/>
</dbReference>
<evidence type="ECO:0000256" key="1">
    <source>
        <dbReference type="SAM" id="MobiDB-lite"/>
    </source>
</evidence>
<organism evidence="2 3">
    <name type="scientific">Trebonia kvetii</name>
    <dbReference type="NCBI Taxonomy" id="2480626"/>
    <lineage>
        <taxon>Bacteria</taxon>
        <taxon>Bacillati</taxon>
        <taxon>Actinomycetota</taxon>
        <taxon>Actinomycetes</taxon>
        <taxon>Streptosporangiales</taxon>
        <taxon>Treboniaceae</taxon>
        <taxon>Trebonia</taxon>
    </lineage>
</organism>
<dbReference type="OrthoDB" id="3479972at2"/>
<gene>
    <name evidence="2" type="ORF">EAS64_25080</name>
</gene>
<evidence type="ECO:0000313" key="2">
    <source>
        <dbReference type="EMBL" id="TVZ02116.1"/>
    </source>
</evidence>
<reference evidence="2 3" key="1">
    <citation type="submission" date="2018-11" db="EMBL/GenBank/DDBJ databases">
        <title>Trebonia kvetii gen.nov., sp.nov., a novel acidophilic actinobacterium, and proposal of the new actinobacterial family Treboniaceae fam. nov.</title>
        <authorList>
            <person name="Rapoport D."/>
            <person name="Sagova-Mareckova M."/>
            <person name="Sedlacek I."/>
            <person name="Provaznik J."/>
            <person name="Kralova S."/>
            <person name="Pavlinic D."/>
            <person name="Benes V."/>
            <person name="Kopecky J."/>
        </authorList>
    </citation>
    <scope>NUCLEOTIDE SEQUENCE [LARGE SCALE GENOMIC DNA]</scope>
    <source>
        <strain evidence="2 3">15Tr583</strain>
    </source>
</reference>
<feature type="region of interest" description="Disordered" evidence="1">
    <location>
        <begin position="1"/>
        <end position="33"/>
    </location>
</feature>
<evidence type="ECO:0000313" key="3">
    <source>
        <dbReference type="Proteomes" id="UP000460272"/>
    </source>
</evidence>
<proteinExistence type="predicted"/>
<comment type="caution">
    <text evidence="2">The sequence shown here is derived from an EMBL/GenBank/DDBJ whole genome shotgun (WGS) entry which is preliminary data.</text>
</comment>
<keyword evidence="3" id="KW-1185">Reference proteome</keyword>
<accession>A0A6P2BV53</accession>
<dbReference type="RefSeq" id="WP_145856818.1">
    <property type="nucleotide sequence ID" value="NZ_RPFW01000005.1"/>
</dbReference>
<evidence type="ECO:0008006" key="4">
    <source>
        <dbReference type="Google" id="ProtNLM"/>
    </source>
</evidence>
<sequence>MAVRENGMGDVGDLPGNGDSQGGRRARLGTGRPHKVEMRLTAEEFALIEDAARRAGLARGAYAAEAALAAARGIPKAQARDTDLADALSELVRATGLVRRIGVNLNQAVARLNATGQRSGDLLPYARESLRRAEMLTRAAEDVRKALR</sequence>